<organism evidence="3 4">
    <name type="scientific">Physocladia obscura</name>
    <dbReference type="NCBI Taxonomy" id="109957"/>
    <lineage>
        <taxon>Eukaryota</taxon>
        <taxon>Fungi</taxon>
        <taxon>Fungi incertae sedis</taxon>
        <taxon>Chytridiomycota</taxon>
        <taxon>Chytridiomycota incertae sedis</taxon>
        <taxon>Chytridiomycetes</taxon>
        <taxon>Chytridiales</taxon>
        <taxon>Chytriomycetaceae</taxon>
        <taxon>Physocladia</taxon>
    </lineage>
</organism>
<reference evidence="3" key="1">
    <citation type="submission" date="2020-05" db="EMBL/GenBank/DDBJ databases">
        <title>Phylogenomic resolution of chytrid fungi.</title>
        <authorList>
            <person name="Stajich J.E."/>
            <person name="Amses K."/>
            <person name="Simmons R."/>
            <person name="Seto K."/>
            <person name="Myers J."/>
            <person name="Bonds A."/>
            <person name="Quandt C.A."/>
            <person name="Barry K."/>
            <person name="Liu P."/>
            <person name="Grigoriev I."/>
            <person name="Longcore J.E."/>
            <person name="James T.Y."/>
        </authorList>
    </citation>
    <scope>NUCLEOTIDE SEQUENCE</scope>
    <source>
        <strain evidence="3">JEL0513</strain>
    </source>
</reference>
<comment type="similarity">
    <text evidence="1">Belongs to the KXD1 family.</text>
</comment>
<gene>
    <name evidence="3" type="ORF">HK100_007283</name>
</gene>
<evidence type="ECO:0000256" key="1">
    <source>
        <dbReference type="ARBA" id="ARBA00005913"/>
    </source>
</evidence>
<comment type="caution">
    <text evidence="3">The sequence shown here is derived from an EMBL/GenBank/DDBJ whole genome shotgun (WGS) entry which is preliminary data.</text>
</comment>
<dbReference type="InterPro" id="IPR039843">
    <property type="entry name" value="KXD1-like"/>
</dbReference>
<dbReference type="InterPro" id="IPR019371">
    <property type="entry name" value="KxDL_dom"/>
</dbReference>
<keyword evidence="4" id="KW-1185">Reference proteome</keyword>
<dbReference type="Proteomes" id="UP001211907">
    <property type="component" value="Unassembled WGS sequence"/>
</dbReference>
<dbReference type="EMBL" id="JADGJH010003424">
    <property type="protein sequence ID" value="KAJ3091039.1"/>
    <property type="molecule type" value="Genomic_DNA"/>
</dbReference>
<feature type="domain" description="KxDL" evidence="2">
    <location>
        <begin position="26"/>
        <end position="102"/>
    </location>
</feature>
<dbReference type="GO" id="GO:0032418">
    <property type="term" value="P:lysosome localization"/>
    <property type="evidence" value="ECO:0007669"/>
    <property type="project" value="TreeGrafter"/>
</dbReference>
<dbReference type="PANTHER" id="PTHR13511">
    <property type="entry name" value="KXDL MOTIF-CONTAINING PROTEIN 1"/>
    <property type="match status" value="1"/>
</dbReference>
<evidence type="ECO:0000313" key="3">
    <source>
        <dbReference type="EMBL" id="KAJ3091039.1"/>
    </source>
</evidence>
<dbReference type="Pfam" id="PF10241">
    <property type="entry name" value="KxDL"/>
    <property type="match status" value="1"/>
</dbReference>
<dbReference type="AlphaFoldDB" id="A0AAD5SPJ6"/>
<sequence>MDNRATESAGAEAVLRIAGVAEGGGDMRRLIATQEATIARLAATDAALRTTNGFAAARLDANAARIAAHVAALAALKADLDAVFRRVRILKAKAAKKYPQAYQEALSLSRDSRPTPDEDD</sequence>
<evidence type="ECO:0000313" key="4">
    <source>
        <dbReference type="Proteomes" id="UP001211907"/>
    </source>
</evidence>
<dbReference type="GO" id="GO:0099078">
    <property type="term" value="C:BORC complex"/>
    <property type="evidence" value="ECO:0007669"/>
    <property type="project" value="TreeGrafter"/>
</dbReference>
<evidence type="ECO:0000259" key="2">
    <source>
        <dbReference type="Pfam" id="PF10241"/>
    </source>
</evidence>
<proteinExistence type="inferred from homology"/>
<protein>
    <recommendedName>
        <fullName evidence="2">KxDL domain-containing protein</fullName>
    </recommendedName>
</protein>
<accession>A0AAD5SPJ6</accession>
<dbReference type="PANTHER" id="PTHR13511:SF0">
    <property type="entry name" value="KXDL MOTIF-CONTAINING PROTEIN 1"/>
    <property type="match status" value="1"/>
</dbReference>
<name>A0AAD5SPJ6_9FUNG</name>